<evidence type="ECO:0000256" key="1">
    <source>
        <dbReference type="SAM" id="MobiDB-lite"/>
    </source>
</evidence>
<name>A0A8H6XIY5_9AGAR</name>
<keyword evidence="3" id="KW-1185">Reference proteome</keyword>
<feature type="region of interest" description="Disordered" evidence="1">
    <location>
        <begin position="437"/>
        <end position="491"/>
    </location>
</feature>
<dbReference type="AlphaFoldDB" id="A0A8H6XIY5"/>
<feature type="region of interest" description="Disordered" evidence="1">
    <location>
        <begin position="552"/>
        <end position="630"/>
    </location>
</feature>
<protein>
    <submittedName>
        <fullName evidence="2">Uncharacterized protein</fullName>
    </submittedName>
</protein>
<comment type="caution">
    <text evidence="2">The sequence shown here is derived from an EMBL/GenBank/DDBJ whole genome shotgun (WGS) entry which is preliminary data.</text>
</comment>
<dbReference type="EMBL" id="JACAZI010000017">
    <property type="protein sequence ID" value="KAF7342378.1"/>
    <property type="molecule type" value="Genomic_DNA"/>
</dbReference>
<evidence type="ECO:0000313" key="3">
    <source>
        <dbReference type="Proteomes" id="UP000620124"/>
    </source>
</evidence>
<feature type="compositionally biased region" description="Polar residues" evidence="1">
    <location>
        <begin position="1"/>
        <end position="11"/>
    </location>
</feature>
<sequence>MGCSTRRNTVRFQLPAMPRADTTPTRRTKRDARKPVTQKLARTAASVRAAAMANMSAGGSISAPIIKREAVPTPIPPAVSAKMPVSSPQRGWRHPDELAYIKSAGKTWDDMAIIRFAATNAAFSVPPRGTNSMEPWVHVRLCVDGSEVVLPRGYRLPLLWVAKYLWTSVKLVLTADADILQREWDTAKFEILHIARLCATLLSKARAHMDEAGVMDRAWRCAQFDRALHRYWHDWLIMRDEYLRDFFREFGEDEYRGDVLKLTWSRWVVKGHKGFTLTAAECANGISAEEFMKGLVIDNDAGDIRVEGISTEHTIEGSDGYVRHGNLTGVFQQKPPITMDVPVVQTAAVVASPPAPPQVVSFLVRPRNAFRAARQQSRREAKLNPTSSDEVKLDNVRNDTSTAPVVKEPLTQIQDITPADVTMSVDTTDDLVAQSRDRTRSDVFAHPQQPNGHGDAPCPEAQGQTTPIQGSRESARFPSTNSFDNSTTSTQLTVYPHADQTDSADPGIITRFLQSCGILGEEMRALRSEVAQLRQERDAPVKQLEERVRRLEERAPLPERPTLSVHPLGGGAGRRWSHPLEHLLSPDDSEMDVDAPVGDGMMLTKYGSMDGEPLPPRSRKFNSAQRLPAA</sequence>
<feature type="region of interest" description="Disordered" evidence="1">
    <location>
        <begin position="1"/>
        <end position="38"/>
    </location>
</feature>
<organism evidence="2 3">
    <name type="scientific">Mycena venus</name>
    <dbReference type="NCBI Taxonomy" id="2733690"/>
    <lineage>
        <taxon>Eukaryota</taxon>
        <taxon>Fungi</taxon>
        <taxon>Dikarya</taxon>
        <taxon>Basidiomycota</taxon>
        <taxon>Agaricomycotina</taxon>
        <taxon>Agaricomycetes</taxon>
        <taxon>Agaricomycetidae</taxon>
        <taxon>Agaricales</taxon>
        <taxon>Marasmiineae</taxon>
        <taxon>Mycenaceae</taxon>
        <taxon>Mycena</taxon>
    </lineage>
</organism>
<reference evidence="2" key="1">
    <citation type="submission" date="2020-05" db="EMBL/GenBank/DDBJ databases">
        <title>Mycena genomes resolve the evolution of fungal bioluminescence.</title>
        <authorList>
            <person name="Tsai I.J."/>
        </authorList>
    </citation>
    <scope>NUCLEOTIDE SEQUENCE</scope>
    <source>
        <strain evidence="2">CCC161011</strain>
    </source>
</reference>
<dbReference type="OrthoDB" id="3062753at2759"/>
<accession>A0A8H6XIY5</accession>
<gene>
    <name evidence="2" type="ORF">MVEN_01826700</name>
</gene>
<dbReference type="Proteomes" id="UP000620124">
    <property type="component" value="Unassembled WGS sequence"/>
</dbReference>
<feature type="compositionally biased region" description="Low complexity" evidence="1">
    <location>
        <begin position="479"/>
        <end position="490"/>
    </location>
</feature>
<feature type="region of interest" description="Disordered" evidence="1">
    <location>
        <begin position="374"/>
        <end position="398"/>
    </location>
</feature>
<evidence type="ECO:0000313" key="2">
    <source>
        <dbReference type="EMBL" id="KAF7342378.1"/>
    </source>
</evidence>
<feature type="compositionally biased region" description="Polar residues" evidence="1">
    <location>
        <begin position="462"/>
        <end position="472"/>
    </location>
</feature>
<proteinExistence type="predicted"/>
<feature type="compositionally biased region" description="Polar residues" evidence="1">
    <location>
        <begin position="621"/>
        <end position="630"/>
    </location>
</feature>